<accession>A0A4R6WK77</accession>
<keyword evidence="4" id="KW-1185">Reference proteome</keyword>
<dbReference type="Pfam" id="PF24996">
    <property type="entry name" value="NANM"/>
    <property type="match status" value="1"/>
</dbReference>
<keyword evidence="2" id="KW-0677">Repeat</keyword>
<dbReference type="EMBL" id="SNYV01000011">
    <property type="protein sequence ID" value="TDQ79327.1"/>
    <property type="molecule type" value="Genomic_DNA"/>
</dbReference>
<gene>
    <name evidence="3" type="ORF">CLV99_0763</name>
</gene>
<name>A0A4R6WK77_9SPHI</name>
<dbReference type="PANTHER" id="PTHR24412:SF489">
    <property type="entry name" value="RING FINGER DOMAIN AND KELCH REPEAT-CONTAINING PROTEIN DDB_G0271372"/>
    <property type="match status" value="1"/>
</dbReference>
<dbReference type="InterPro" id="IPR056734">
    <property type="entry name" value="NANM"/>
</dbReference>
<evidence type="ECO:0000313" key="3">
    <source>
        <dbReference type="EMBL" id="TDQ79327.1"/>
    </source>
</evidence>
<sequence length="361" mass="39334">MKTVLKLAIVMTLLVQEAQVKSQVKITLDSEHYPSIPDKIGFAAMYAAEVKGGILAAGGANFPDKMPWEGGVKRWHNTIYSLEKNGKVWKELSLKLPIEMAYGISASLKEGLLVCGGNTTDNKPLSSTLRIIHKNGTYVCEQLRDMPFTLANMSGAKMGDWMFVATGSKTQDGTPSNVFLAYDIKRDIWINLPDVPGPARINAVSAVFDGRFYIFSGIAIEKEGAVTKRIILSDAYCFEPRVKEGRLAGGVWRQLSSSPIGVAAGPVQAPVNRKGEVVFLGGLDHNTAQHADPKTHPGFLNDVYVYKIAKDSWKKVGVLPKKEMRLTLPVVQIGKKAVLINGEIGPGVRTNTNLAVDIEKL</sequence>
<dbReference type="Proteomes" id="UP000295292">
    <property type="component" value="Unassembled WGS sequence"/>
</dbReference>
<comment type="caution">
    <text evidence="3">The sequence shown here is derived from an EMBL/GenBank/DDBJ whole genome shotgun (WGS) entry which is preliminary data.</text>
</comment>
<evidence type="ECO:0000256" key="2">
    <source>
        <dbReference type="ARBA" id="ARBA00022737"/>
    </source>
</evidence>
<organism evidence="3 4">
    <name type="scientific">Sphingobacterium yanglingense</name>
    <dbReference type="NCBI Taxonomy" id="1437280"/>
    <lineage>
        <taxon>Bacteria</taxon>
        <taxon>Pseudomonadati</taxon>
        <taxon>Bacteroidota</taxon>
        <taxon>Sphingobacteriia</taxon>
        <taxon>Sphingobacteriales</taxon>
        <taxon>Sphingobacteriaceae</taxon>
        <taxon>Sphingobacterium</taxon>
    </lineage>
</organism>
<dbReference type="InterPro" id="IPR015915">
    <property type="entry name" value="Kelch-typ_b-propeller"/>
</dbReference>
<evidence type="ECO:0000313" key="4">
    <source>
        <dbReference type="Proteomes" id="UP000295292"/>
    </source>
</evidence>
<reference evidence="3 4" key="1">
    <citation type="submission" date="2019-03" db="EMBL/GenBank/DDBJ databases">
        <title>Genomic Encyclopedia of Archaeal and Bacterial Type Strains, Phase II (KMG-II): from individual species to whole genera.</title>
        <authorList>
            <person name="Goeker M."/>
        </authorList>
    </citation>
    <scope>NUCLEOTIDE SEQUENCE [LARGE SCALE GENOMIC DNA]</scope>
    <source>
        <strain evidence="3 4">DSM 28353</strain>
    </source>
</reference>
<dbReference type="AlphaFoldDB" id="A0A4R6WK77"/>
<protein>
    <submittedName>
        <fullName evidence="3">N-acetylneuraminic acid mutarotase</fullName>
    </submittedName>
</protein>
<evidence type="ECO:0000256" key="1">
    <source>
        <dbReference type="ARBA" id="ARBA00022441"/>
    </source>
</evidence>
<proteinExistence type="predicted"/>
<dbReference type="Gene3D" id="2.120.10.80">
    <property type="entry name" value="Kelch-type beta propeller"/>
    <property type="match status" value="1"/>
</dbReference>
<dbReference type="PANTHER" id="PTHR24412">
    <property type="entry name" value="KELCH PROTEIN"/>
    <property type="match status" value="1"/>
</dbReference>
<dbReference type="SUPFAM" id="SSF117281">
    <property type="entry name" value="Kelch motif"/>
    <property type="match status" value="1"/>
</dbReference>
<keyword evidence="1" id="KW-0880">Kelch repeat</keyword>